<name>A0A4U2Z9V0_9BACT</name>
<dbReference type="InterPro" id="IPR011263">
    <property type="entry name" value="DNA-dir_RNA_pol_RpoA/D/Rpb3"/>
</dbReference>
<evidence type="ECO:0000256" key="10">
    <source>
        <dbReference type="ARBA" id="ARBA00048552"/>
    </source>
</evidence>
<dbReference type="NCBIfam" id="NF003519">
    <property type="entry name" value="PRK05182.2-5"/>
    <property type="match status" value="1"/>
</dbReference>
<evidence type="ECO:0000313" key="13">
    <source>
        <dbReference type="EMBL" id="TKI71127.1"/>
    </source>
</evidence>
<dbReference type="InterPro" id="IPR036603">
    <property type="entry name" value="RBP11-like"/>
</dbReference>
<proteinExistence type="inferred from homology"/>
<dbReference type="GO" id="GO:0003899">
    <property type="term" value="F:DNA-directed RNA polymerase activity"/>
    <property type="evidence" value="ECO:0007669"/>
    <property type="project" value="UniProtKB-UniRule"/>
</dbReference>
<comment type="domain">
    <text evidence="11">The N-terminal domain is essential for RNAP assembly and basal transcription, whereas the C-terminal domain is involved in interaction with transcriptional regulators and with upstream promoter elements.</text>
</comment>
<evidence type="ECO:0000259" key="12">
    <source>
        <dbReference type="SMART" id="SM00662"/>
    </source>
</evidence>
<evidence type="ECO:0000256" key="4">
    <source>
        <dbReference type="ARBA" id="ARBA00022478"/>
    </source>
</evidence>
<dbReference type="AlphaFoldDB" id="A0A4U2Z9V0"/>
<accession>A0A4U2Z9V0</accession>
<evidence type="ECO:0000256" key="5">
    <source>
        <dbReference type="ARBA" id="ARBA00022679"/>
    </source>
</evidence>
<comment type="similarity">
    <text evidence="1 11">Belongs to the RNA polymerase alpha chain family.</text>
</comment>
<gene>
    <name evidence="11" type="primary">rpoA</name>
    <name evidence="13" type="ORF">FCU45_01725</name>
</gene>
<keyword evidence="6 11" id="KW-0548">Nucleotidyltransferase</keyword>
<dbReference type="InterPro" id="IPR011262">
    <property type="entry name" value="DNA-dir_RNA_pol_insert"/>
</dbReference>
<comment type="caution">
    <text evidence="13">The sequence shown here is derived from an EMBL/GenBank/DDBJ whole genome shotgun (WGS) entry which is preliminary data.</text>
</comment>
<dbReference type="EC" id="2.7.7.6" evidence="2 11"/>
<keyword evidence="7 11" id="KW-0804">Transcription</keyword>
<dbReference type="InterPro" id="IPR036643">
    <property type="entry name" value="RNApol_insert_sf"/>
</dbReference>
<comment type="catalytic activity">
    <reaction evidence="10 11">
        <text>RNA(n) + a ribonucleoside 5'-triphosphate = RNA(n+1) + diphosphate</text>
        <dbReference type="Rhea" id="RHEA:21248"/>
        <dbReference type="Rhea" id="RHEA-COMP:14527"/>
        <dbReference type="Rhea" id="RHEA-COMP:17342"/>
        <dbReference type="ChEBI" id="CHEBI:33019"/>
        <dbReference type="ChEBI" id="CHEBI:61557"/>
        <dbReference type="ChEBI" id="CHEBI:140395"/>
        <dbReference type="EC" id="2.7.7.6"/>
    </reaction>
</comment>
<dbReference type="Proteomes" id="UP000309561">
    <property type="component" value="Unassembled WGS sequence"/>
</dbReference>
<dbReference type="InterPro" id="IPR011260">
    <property type="entry name" value="RNAP_asu_C"/>
</dbReference>
<dbReference type="InterPro" id="IPR011773">
    <property type="entry name" value="DNA-dir_RpoA"/>
</dbReference>
<keyword evidence="4 11" id="KW-0240">DNA-directed RNA polymerase</keyword>
<dbReference type="NCBIfam" id="NF003517">
    <property type="entry name" value="PRK05182.2-3"/>
    <property type="match status" value="1"/>
</dbReference>
<feature type="domain" description="DNA-directed RNA polymerase RpoA/D/Rpb3-type" evidence="12">
    <location>
        <begin position="23"/>
        <end position="229"/>
    </location>
</feature>
<evidence type="ECO:0000256" key="7">
    <source>
        <dbReference type="ARBA" id="ARBA00023163"/>
    </source>
</evidence>
<evidence type="ECO:0000256" key="8">
    <source>
        <dbReference type="ARBA" id="ARBA00032524"/>
    </source>
</evidence>
<dbReference type="GO" id="GO:0005737">
    <property type="term" value="C:cytoplasm"/>
    <property type="evidence" value="ECO:0007669"/>
    <property type="project" value="UniProtKB-ARBA"/>
</dbReference>
<evidence type="ECO:0000256" key="3">
    <source>
        <dbReference type="ARBA" id="ARBA00015972"/>
    </source>
</evidence>
<evidence type="ECO:0000256" key="9">
    <source>
        <dbReference type="ARBA" id="ARBA00033070"/>
    </source>
</evidence>
<dbReference type="CDD" id="cd06928">
    <property type="entry name" value="RNAP_alpha_NTD"/>
    <property type="match status" value="1"/>
</dbReference>
<evidence type="ECO:0000256" key="6">
    <source>
        <dbReference type="ARBA" id="ARBA00022695"/>
    </source>
</evidence>
<dbReference type="Gene3D" id="3.30.1360.10">
    <property type="entry name" value="RNA polymerase, RBP11-like subunit"/>
    <property type="match status" value="1"/>
</dbReference>
<dbReference type="Pfam" id="PF01193">
    <property type="entry name" value="RNA_pol_L"/>
    <property type="match status" value="1"/>
</dbReference>
<dbReference type="GO" id="GO:0003677">
    <property type="term" value="F:DNA binding"/>
    <property type="evidence" value="ECO:0007669"/>
    <property type="project" value="UniProtKB-UniRule"/>
</dbReference>
<keyword evidence="5 11" id="KW-0808">Transferase</keyword>
<dbReference type="SUPFAM" id="SSF47789">
    <property type="entry name" value="C-terminal domain of RNA polymerase alpha subunit"/>
    <property type="match status" value="1"/>
</dbReference>
<dbReference type="GO" id="GO:0000428">
    <property type="term" value="C:DNA-directed RNA polymerase complex"/>
    <property type="evidence" value="ECO:0007669"/>
    <property type="project" value="UniProtKB-KW"/>
</dbReference>
<dbReference type="SUPFAM" id="SSF55257">
    <property type="entry name" value="RBP11-like subunits of RNA polymerase"/>
    <property type="match status" value="1"/>
</dbReference>
<comment type="subunit">
    <text evidence="11">Homodimer. The RNAP catalytic core consists of 2 alpha, 1 beta, 1 beta' and 1 omega subunit. When a sigma factor is associated with the core the holoenzyme is formed, which can initiate transcription.</text>
</comment>
<dbReference type="SUPFAM" id="SSF56553">
    <property type="entry name" value="Insert subdomain of RNA polymerase alpha subunit"/>
    <property type="match status" value="1"/>
</dbReference>
<evidence type="ECO:0000256" key="11">
    <source>
        <dbReference type="HAMAP-Rule" id="MF_00059"/>
    </source>
</evidence>
<dbReference type="GO" id="GO:0006351">
    <property type="term" value="P:DNA-templated transcription"/>
    <property type="evidence" value="ECO:0007669"/>
    <property type="project" value="UniProtKB-UniRule"/>
</dbReference>
<organism evidence="13 14">
    <name type="scientific">Sulfurimonas crateris</name>
    <dbReference type="NCBI Taxonomy" id="2574727"/>
    <lineage>
        <taxon>Bacteria</taxon>
        <taxon>Pseudomonadati</taxon>
        <taxon>Campylobacterota</taxon>
        <taxon>Epsilonproteobacteria</taxon>
        <taxon>Campylobacterales</taxon>
        <taxon>Sulfurimonadaceae</taxon>
        <taxon>Sulfurimonas</taxon>
    </lineage>
</organism>
<feature type="region of interest" description="Alpha C-terminal domain (alpha-CTD)" evidence="11">
    <location>
        <begin position="247"/>
        <end position="330"/>
    </location>
</feature>
<comment type="function">
    <text evidence="11">DNA-dependent RNA polymerase catalyzes the transcription of DNA into RNA using the four ribonucleoside triphosphates as substrates.</text>
</comment>
<evidence type="ECO:0000256" key="2">
    <source>
        <dbReference type="ARBA" id="ARBA00012418"/>
    </source>
</evidence>
<evidence type="ECO:0000313" key="14">
    <source>
        <dbReference type="Proteomes" id="UP000309561"/>
    </source>
</evidence>
<dbReference type="OrthoDB" id="9805706at2"/>
<dbReference type="Gene3D" id="2.170.120.12">
    <property type="entry name" value="DNA-directed RNA polymerase, insert domain"/>
    <property type="match status" value="1"/>
</dbReference>
<protein>
    <recommendedName>
        <fullName evidence="3 11">DNA-directed RNA polymerase subunit alpha</fullName>
        <shortName evidence="11">RNAP subunit alpha</shortName>
        <ecNumber evidence="2 11">2.7.7.6</ecNumber>
    </recommendedName>
    <alternativeName>
        <fullName evidence="9 11">RNA polymerase subunit alpha</fullName>
    </alternativeName>
    <alternativeName>
        <fullName evidence="8 11">Transcriptase subunit alpha</fullName>
    </alternativeName>
</protein>
<dbReference type="EMBL" id="SZPX01000001">
    <property type="protein sequence ID" value="TKI71127.1"/>
    <property type="molecule type" value="Genomic_DNA"/>
</dbReference>
<keyword evidence="14" id="KW-1185">Reference proteome</keyword>
<dbReference type="SMART" id="SM00662">
    <property type="entry name" value="RPOLD"/>
    <property type="match status" value="1"/>
</dbReference>
<dbReference type="RefSeq" id="WP_137011647.1">
    <property type="nucleotide sequence ID" value="NZ_SZPX01000001.1"/>
</dbReference>
<dbReference type="Pfam" id="PF01000">
    <property type="entry name" value="RNA_pol_A_bac"/>
    <property type="match status" value="1"/>
</dbReference>
<dbReference type="Gene3D" id="1.10.150.20">
    <property type="entry name" value="5' to 3' exonuclease, C-terminal subdomain"/>
    <property type="match status" value="1"/>
</dbReference>
<dbReference type="GO" id="GO:0046983">
    <property type="term" value="F:protein dimerization activity"/>
    <property type="evidence" value="ECO:0007669"/>
    <property type="project" value="InterPro"/>
</dbReference>
<reference evidence="13 14" key="1">
    <citation type="submission" date="2019-04" db="EMBL/GenBank/DDBJ databases">
        <title>Sulfurimonas crateris sp. nov. a facultative anaerobic sulfur-oxidizing chemolithautotrophic bacterium isolated from a terrestrial mud vulcano.</title>
        <authorList>
            <person name="Ratnikova N.M."/>
            <person name="Slobodkin A.I."/>
            <person name="Merkel A.Y."/>
            <person name="Novikov A."/>
            <person name="Bonch-Osmolovskaya E.A."/>
            <person name="Slobodkina G.B."/>
        </authorList>
    </citation>
    <scope>NUCLEOTIDE SEQUENCE [LARGE SCALE GENOMIC DNA]</scope>
    <source>
        <strain evidence="13 14">SN118</strain>
    </source>
</reference>
<feature type="region of interest" description="Alpha N-terminal domain (alpha-NTD)" evidence="11">
    <location>
        <begin position="1"/>
        <end position="228"/>
    </location>
</feature>
<evidence type="ECO:0000256" key="1">
    <source>
        <dbReference type="ARBA" id="ARBA00007123"/>
    </source>
</evidence>
<dbReference type="HAMAP" id="MF_00059">
    <property type="entry name" value="RNApol_bact_RpoA"/>
    <property type="match status" value="1"/>
</dbReference>
<sequence>MKKIKTTPLAPQEFEVEQISENEANIMAYPFETGYAISLAHPLRRFLLSSSVGYAPVAIKIEGAKHEFDSVRGMLEDISDFILNLKEIRFKLLGDATEAEVNYSFAGPCTIKGGDLTNSEVEVVTPEFHLATLNEDSVLNFKIKIAQGIGYVASEDTHDGLDEGYIALDAYFTPVRSATYKIENVLVEDNPNFERVVMNIRTDGQISPLDAFRNSLEVMYAQLAVFNSEISVKSPTTIERTEESPDLKKLTMHIDNLGLSARSFNCLDRSNIKLIGEIALMSTNDLKNVKNLGKKSYDEIVEKLQEFGYEVGGDLSDEIVSGLKKKIEAL</sequence>
<dbReference type="Pfam" id="PF03118">
    <property type="entry name" value="RNA_pol_A_CTD"/>
    <property type="match status" value="1"/>
</dbReference>
<dbReference type="NCBIfam" id="TIGR02027">
    <property type="entry name" value="rpoA"/>
    <property type="match status" value="1"/>
</dbReference>